<dbReference type="RefSeq" id="WP_092461414.1">
    <property type="nucleotide sequence ID" value="NZ_BJEE01000002.1"/>
</dbReference>
<evidence type="ECO:0000313" key="1">
    <source>
        <dbReference type="EMBL" id="SCB79314.1"/>
    </source>
</evidence>
<organism evidence="1 2">
    <name type="scientific">Weissella bombi</name>
    <dbReference type="NCBI Taxonomy" id="1505725"/>
    <lineage>
        <taxon>Bacteria</taxon>
        <taxon>Bacillati</taxon>
        <taxon>Bacillota</taxon>
        <taxon>Bacilli</taxon>
        <taxon>Lactobacillales</taxon>
        <taxon>Lactobacillaceae</taxon>
        <taxon>Weissella</taxon>
    </lineage>
</organism>
<gene>
    <name evidence="1" type="ORF">GA0061074_101390</name>
</gene>
<keyword evidence="2" id="KW-1185">Reference proteome</keyword>
<proteinExistence type="predicted"/>
<accession>A0A1C3ZAA5</accession>
<reference evidence="2" key="1">
    <citation type="submission" date="2016-08" db="EMBL/GenBank/DDBJ databases">
        <authorList>
            <person name="Varghese N."/>
            <person name="Submissions Spin"/>
        </authorList>
    </citation>
    <scope>NUCLEOTIDE SEQUENCE [LARGE SCALE GENOMIC DNA]</scope>
    <source>
        <strain evidence="2">R-53094</strain>
    </source>
</reference>
<dbReference type="Proteomes" id="UP000199268">
    <property type="component" value="Unassembled WGS sequence"/>
</dbReference>
<dbReference type="STRING" id="1505725.GA0061074_101390"/>
<evidence type="ECO:0000313" key="2">
    <source>
        <dbReference type="Proteomes" id="UP000199268"/>
    </source>
</evidence>
<dbReference type="AlphaFoldDB" id="A0A1C3ZAA5"/>
<dbReference type="OrthoDB" id="2147112at2"/>
<dbReference type="EMBL" id="FMAO01000001">
    <property type="protein sequence ID" value="SCB79314.1"/>
    <property type="molecule type" value="Genomic_DNA"/>
</dbReference>
<name>A0A1C3ZAA5_9LACO</name>
<sequence>MKKKLGIIQVLAVLIIGIMIGAFAERSHVFGYADNTPIIPNGTYQTTSTKRWQKMTVAGSEVKNTKGEDLVVVDNRFTNRTRGRLVLASKDKGNRSWSYYVAKVKEGWRVSPIVNGVPDHDSQFIVYVN</sequence>
<protein>
    <submittedName>
        <fullName evidence="1">Uncharacterized protein</fullName>
    </submittedName>
</protein>